<name>A0A9P0A244_BEMTA</name>
<feature type="compositionally biased region" description="Low complexity" evidence="1">
    <location>
        <begin position="348"/>
        <end position="357"/>
    </location>
</feature>
<proteinExistence type="predicted"/>
<dbReference type="Proteomes" id="UP001152759">
    <property type="component" value="Chromosome 1"/>
</dbReference>
<accession>A0A9P0A244</accession>
<feature type="compositionally biased region" description="Polar residues" evidence="1">
    <location>
        <begin position="524"/>
        <end position="535"/>
    </location>
</feature>
<reference evidence="2" key="1">
    <citation type="submission" date="2021-12" db="EMBL/GenBank/DDBJ databases">
        <authorList>
            <person name="King R."/>
        </authorList>
    </citation>
    <scope>NUCLEOTIDE SEQUENCE</scope>
</reference>
<evidence type="ECO:0000256" key="1">
    <source>
        <dbReference type="SAM" id="MobiDB-lite"/>
    </source>
</evidence>
<evidence type="ECO:0000313" key="3">
    <source>
        <dbReference type="Proteomes" id="UP001152759"/>
    </source>
</evidence>
<organism evidence="2 3">
    <name type="scientific">Bemisia tabaci</name>
    <name type="common">Sweetpotato whitefly</name>
    <name type="synonym">Aleurodes tabaci</name>
    <dbReference type="NCBI Taxonomy" id="7038"/>
    <lineage>
        <taxon>Eukaryota</taxon>
        <taxon>Metazoa</taxon>
        <taxon>Ecdysozoa</taxon>
        <taxon>Arthropoda</taxon>
        <taxon>Hexapoda</taxon>
        <taxon>Insecta</taxon>
        <taxon>Pterygota</taxon>
        <taxon>Neoptera</taxon>
        <taxon>Paraneoptera</taxon>
        <taxon>Hemiptera</taxon>
        <taxon>Sternorrhyncha</taxon>
        <taxon>Aleyrodoidea</taxon>
        <taxon>Aleyrodidae</taxon>
        <taxon>Aleyrodinae</taxon>
        <taxon>Bemisia</taxon>
    </lineage>
</organism>
<feature type="compositionally biased region" description="Polar residues" evidence="1">
    <location>
        <begin position="445"/>
        <end position="459"/>
    </location>
</feature>
<keyword evidence="3" id="KW-1185">Reference proteome</keyword>
<feature type="region of interest" description="Disordered" evidence="1">
    <location>
        <begin position="519"/>
        <end position="542"/>
    </location>
</feature>
<evidence type="ECO:0000313" key="2">
    <source>
        <dbReference type="EMBL" id="CAH0382419.1"/>
    </source>
</evidence>
<dbReference type="EMBL" id="OU963862">
    <property type="protein sequence ID" value="CAH0382419.1"/>
    <property type="molecule type" value="Genomic_DNA"/>
</dbReference>
<dbReference type="AlphaFoldDB" id="A0A9P0A244"/>
<feature type="compositionally biased region" description="Basic and acidic residues" evidence="1">
    <location>
        <begin position="114"/>
        <end position="123"/>
    </location>
</feature>
<feature type="region of interest" description="Disordered" evidence="1">
    <location>
        <begin position="435"/>
        <end position="484"/>
    </location>
</feature>
<feature type="region of interest" description="Disordered" evidence="1">
    <location>
        <begin position="316"/>
        <end position="407"/>
    </location>
</feature>
<gene>
    <name evidence="2" type="ORF">BEMITA_LOCUS1963</name>
</gene>
<feature type="compositionally biased region" description="Polar residues" evidence="1">
    <location>
        <begin position="475"/>
        <end position="484"/>
    </location>
</feature>
<feature type="region of interest" description="Disordered" evidence="1">
    <location>
        <begin position="92"/>
        <end position="132"/>
    </location>
</feature>
<feature type="compositionally biased region" description="Basic and acidic residues" evidence="1">
    <location>
        <begin position="385"/>
        <end position="395"/>
    </location>
</feature>
<protein>
    <submittedName>
        <fullName evidence="2">Uncharacterized protein</fullName>
    </submittedName>
</protein>
<sequence>MFLYCFYCLLSSKVNISVFFLAALNLGDLITMGDPTSNSASKDSVPQAMAFTVHFDNQKQSNNLGSNKFIKRHIRNLSLPLTNVYPSNIPADGGKMKKAGNHSEGYFSSDAEDDMKKSQTKFDEDLESPSSLPTEKLLVSPNEPHNFLINHSDQSDTESSHSETGTYTIDKEDQEVIKARLSIDKVFGVTEKIVNNCKREDSSWINDWASNVVRHNQQKVIPQNQPHRKSFGGFTKIPSPESHLLKRPLSTEKNQNLLKLDRTIAAKPQKFSPKLISKKLSSQPIEDFSDSSFETESFLRETQEIVSALENRVSLSVDSEGDSDPDLTVQNTSPKHYSGKILNKNEQSDSSCSESSSQIKAPVSDKPADKSQSTRYNRAFSLRKGRLDKPIEKPKPPHSPVAKPKPKSVIEVNKSPGILPPNLRQVASARPANTFSRTDCGRFSMRTSSTKPASPAVSTPKNVVNKSNPVKKKNFTPTTNGRSNSTLSLKEVEFQNWKRRKSYDPMKAAAEGRLKQVAAKKQSTDIMSQSVTSVEPTPKSPGNPVLRSASFHGVQQPSNNALISSEEDDEEMTISVNGDEYEWPVLQAAKSSQEPACQGSRISLHSNISLKSYSSRHTAASENCIDSDLIQVVLKLSNKLKGNSSALLKKLRILYDEDKVKCHQISSEIEQLECTSFPNSPSHSNPSLDLAKTFQNLKKISNFISVLDEVLFDEEEEFA</sequence>